<dbReference type="EMBL" id="JAULSR010000007">
    <property type="protein sequence ID" value="KAK0615324.1"/>
    <property type="molecule type" value="Genomic_DNA"/>
</dbReference>
<reference evidence="1" key="1">
    <citation type="submission" date="2023-06" db="EMBL/GenBank/DDBJ databases">
        <title>Genome-scale phylogeny and comparative genomics of the fungal order Sordariales.</title>
        <authorList>
            <consortium name="Lawrence Berkeley National Laboratory"/>
            <person name="Hensen N."/>
            <person name="Bonometti L."/>
            <person name="Westerberg I."/>
            <person name="Brannstrom I.O."/>
            <person name="Guillou S."/>
            <person name="Cros-Aarteil S."/>
            <person name="Calhoun S."/>
            <person name="Haridas S."/>
            <person name="Kuo A."/>
            <person name="Mondo S."/>
            <person name="Pangilinan J."/>
            <person name="Riley R."/>
            <person name="LaButti K."/>
            <person name="Andreopoulos B."/>
            <person name="Lipzen A."/>
            <person name="Chen C."/>
            <person name="Yanf M."/>
            <person name="Daum C."/>
            <person name="Ng V."/>
            <person name="Clum A."/>
            <person name="Steindorff A."/>
            <person name="Ohm R."/>
            <person name="Martin F."/>
            <person name="Silar P."/>
            <person name="Natvig D."/>
            <person name="Lalanne C."/>
            <person name="Gautier V."/>
            <person name="Ament-velasquez S.L."/>
            <person name="Kruys A."/>
            <person name="Hutchinson M.I."/>
            <person name="Powell A.J."/>
            <person name="Barry K."/>
            <person name="Miller A.N."/>
            <person name="Grigoriev I.V."/>
            <person name="Debuchy R."/>
            <person name="Gladieux P."/>
            <person name="Thoren M.H."/>
            <person name="Johannesson H."/>
        </authorList>
    </citation>
    <scope>NUCLEOTIDE SEQUENCE</scope>
    <source>
        <strain evidence="1">SMH3391-2</strain>
    </source>
</reference>
<name>A0AA39WH62_9PEZI</name>
<evidence type="ECO:0000313" key="1">
    <source>
        <dbReference type="EMBL" id="KAK0615324.1"/>
    </source>
</evidence>
<keyword evidence="2" id="KW-1185">Reference proteome</keyword>
<dbReference type="InterPro" id="IPR050977">
    <property type="entry name" value="Fungal_Meroterpenoid_Isomerase"/>
</dbReference>
<dbReference type="InterPro" id="IPR032710">
    <property type="entry name" value="NTF2-like_dom_sf"/>
</dbReference>
<feature type="non-terminal residue" evidence="1">
    <location>
        <position position="135"/>
    </location>
</feature>
<organism evidence="1 2">
    <name type="scientific">Bombardia bombarda</name>
    <dbReference type="NCBI Taxonomy" id="252184"/>
    <lineage>
        <taxon>Eukaryota</taxon>
        <taxon>Fungi</taxon>
        <taxon>Dikarya</taxon>
        <taxon>Ascomycota</taxon>
        <taxon>Pezizomycotina</taxon>
        <taxon>Sordariomycetes</taxon>
        <taxon>Sordariomycetidae</taxon>
        <taxon>Sordariales</taxon>
        <taxon>Lasiosphaeriaceae</taxon>
        <taxon>Bombardia</taxon>
    </lineage>
</organism>
<accession>A0AA39WH62</accession>
<dbReference type="PANTHER" id="PTHR39598:SF1">
    <property type="entry name" value="AUSTINOID BIOSYNTHESIS CLUSTERS PROTEIN F-RELATED"/>
    <property type="match status" value="1"/>
</dbReference>
<protein>
    <recommendedName>
        <fullName evidence="3">SnoaL-like domain-containing protein</fullName>
    </recommendedName>
</protein>
<sequence>SSVRTRTTQALLEGYSSLSVPKLLSSLSPNFAHKVLPASLGIPHRDKAAFAECAAGIFDTFEQFRMVPEGAFEDEVQGVVIIHARMEGTLKKNKGQWNNECMLIVRFTEDGSQVKEIEEFVDSQKALEMKRKHSP</sequence>
<comment type="caution">
    <text evidence="1">The sequence shown here is derived from an EMBL/GenBank/DDBJ whole genome shotgun (WGS) entry which is preliminary data.</text>
</comment>
<dbReference type="PANTHER" id="PTHR39598">
    <property type="entry name" value="AUSTINOL SYNTHESIS PROTEIN F-RELATED"/>
    <property type="match status" value="1"/>
</dbReference>
<evidence type="ECO:0000313" key="2">
    <source>
        <dbReference type="Proteomes" id="UP001174934"/>
    </source>
</evidence>
<dbReference type="Gene3D" id="3.10.450.50">
    <property type="match status" value="1"/>
</dbReference>
<evidence type="ECO:0008006" key="3">
    <source>
        <dbReference type="Google" id="ProtNLM"/>
    </source>
</evidence>
<feature type="non-terminal residue" evidence="1">
    <location>
        <position position="1"/>
    </location>
</feature>
<dbReference type="Proteomes" id="UP001174934">
    <property type="component" value="Unassembled WGS sequence"/>
</dbReference>
<dbReference type="SUPFAM" id="SSF54427">
    <property type="entry name" value="NTF2-like"/>
    <property type="match status" value="1"/>
</dbReference>
<proteinExistence type="predicted"/>
<gene>
    <name evidence="1" type="ORF">B0T17DRAFT_461637</name>
</gene>
<dbReference type="AlphaFoldDB" id="A0AA39WH62"/>